<dbReference type="Pfam" id="PF13827">
    <property type="entry name" value="DUF4189"/>
    <property type="match status" value="1"/>
</dbReference>
<dbReference type="EMBL" id="JBHUIP010000013">
    <property type="protein sequence ID" value="MFD2264376.1"/>
    <property type="molecule type" value="Genomic_DNA"/>
</dbReference>
<keyword evidence="1" id="KW-0732">Signal</keyword>
<proteinExistence type="predicted"/>
<protein>
    <submittedName>
        <fullName evidence="3">DUF4189 domain-containing protein</fullName>
    </submittedName>
</protein>
<dbReference type="InterPro" id="IPR025240">
    <property type="entry name" value="DUF4189"/>
</dbReference>
<keyword evidence="4" id="KW-1185">Reference proteome</keyword>
<reference evidence="4" key="1">
    <citation type="journal article" date="2019" name="Int. J. Syst. Evol. Microbiol.">
        <title>The Global Catalogue of Microorganisms (GCM) 10K type strain sequencing project: providing services to taxonomists for standard genome sequencing and annotation.</title>
        <authorList>
            <consortium name="The Broad Institute Genomics Platform"/>
            <consortium name="The Broad Institute Genome Sequencing Center for Infectious Disease"/>
            <person name="Wu L."/>
            <person name="Ma J."/>
        </authorList>
    </citation>
    <scope>NUCLEOTIDE SEQUENCE [LARGE SCALE GENOMIC DNA]</scope>
    <source>
        <strain evidence="4">CGMCC 1.19062</strain>
    </source>
</reference>
<gene>
    <name evidence="3" type="ORF">ACFSM5_15840</name>
</gene>
<evidence type="ECO:0000313" key="4">
    <source>
        <dbReference type="Proteomes" id="UP001597295"/>
    </source>
</evidence>
<comment type="caution">
    <text evidence="3">The sequence shown here is derived from an EMBL/GenBank/DDBJ whole genome shotgun (WGS) entry which is preliminary data.</text>
</comment>
<accession>A0ABW5DWR0</accession>
<dbReference type="Proteomes" id="UP001597295">
    <property type="component" value="Unassembled WGS sequence"/>
</dbReference>
<feature type="chain" id="PRO_5047266464" evidence="1">
    <location>
        <begin position="23"/>
        <end position="120"/>
    </location>
</feature>
<evidence type="ECO:0000313" key="3">
    <source>
        <dbReference type="EMBL" id="MFD2264376.1"/>
    </source>
</evidence>
<evidence type="ECO:0000256" key="1">
    <source>
        <dbReference type="SAM" id="SignalP"/>
    </source>
</evidence>
<sequence>MKIIANVGFALALLIAPVGAFAAGAIAIVDEEGLDPEDVGYGIGYGKSKEAAQAAAMNECKKAGNTGCKVAVWFETCGAYAGNKTHYGIGYGRSEAIAKKMALDECGAKSCKIIVSDCDK</sequence>
<evidence type="ECO:0000259" key="2">
    <source>
        <dbReference type="Pfam" id="PF13827"/>
    </source>
</evidence>
<organism evidence="3 4">
    <name type="scientific">Lacibacterium aquatile</name>
    <dbReference type="NCBI Taxonomy" id="1168082"/>
    <lineage>
        <taxon>Bacteria</taxon>
        <taxon>Pseudomonadati</taxon>
        <taxon>Pseudomonadota</taxon>
        <taxon>Alphaproteobacteria</taxon>
        <taxon>Rhodospirillales</taxon>
        <taxon>Rhodospirillaceae</taxon>
    </lineage>
</organism>
<feature type="signal peptide" evidence="1">
    <location>
        <begin position="1"/>
        <end position="22"/>
    </location>
</feature>
<name>A0ABW5DWR0_9PROT</name>
<dbReference type="RefSeq" id="WP_379877458.1">
    <property type="nucleotide sequence ID" value="NZ_JBHUIP010000013.1"/>
</dbReference>
<feature type="domain" description="DUF4189" evidence="2">
    <location>
        <begin position="24"/>
        <end position="118"/>
    </location>
</feature>